<keyword evidence="3" id="KW-1185">Reference proteome</keyword>
<proteinExistence type="predicted"/>
<accession>A0A1H1RS72</accession>
<dbReference type="AlphaFoldDB" id="A0A1H1RS72"/>
<sequence>MDPERLPEPDDLWWSWVALAVLQRALGPTPPDGSRCGFDPEHRVVRLDLADGSWLRLQRSLRRHVLWGRSADAPPAPPDARRDAPAWALSGATEEGRPTFLAWHAHGEWDSAVTVADPGVEQLLRPLLSVDPRLASRVAAGTLSADGLEAHLSRPARPRDVRAALDLARAAASPAPLLAPGAVAVRLRDQVHRQMREAPEADRMLMQRPPSVVRWAAVHGPATPYEYAVMVRREQLVPAVDSTRLPATARRSLMTVLQLLRGEESAADHGAWLFARVVSDGVVVDFDRCFDGWPSWWRATHPSQGPALGDLTWEMQQRTPAWRPTWASLLPAGETADPAASADATSASGRGHDS</sequence>
<evidence type="ECO:0000313" key="2">
    <source>
        <dbReference type="EMBL" id="SDS38585.1"/>
    </source>
</evidence>
<gene>
    <name evidence="2" type="ORF">SAMN04488570_1763</name>
</gene>
<feature type="region of interest" description="Disordered" evidence="1">
    <location>
        <begin position="333"/>
        <end position="354"/>
    </location>
</feature>
<organism evidence="2 3">
    <name type="scientific">Nocardioides scoriae</name>
    <dbReference type="NCBI Taxonomy" id="642780"/>
    <lineage>
        <taxon>Bacteria</taxon>
        <taxon>Bacillati</taxon>
        <taxon>Actinomycetota</taxon>
        <taxon>Actinomycetes</taxon>
        <taxon>Propionibacteriales</taxon>
        <taxon>Nocardioidaceae</taxon>
        <taxon>Nocardioides</taxon>
    </lineage>
</organism>
<dbReference type="OrthoDB" id="4507101at2"/>
<dbReference type="STRING" id="642780.SAMN04488570_1763"/>
<dbReference type="RefSeq" id="WP_091728545.1">
    <property type="nucleotide sequence ID" value="NZ_LT629757.1"/>
</dbReference>
<evidence type="ECO:0000313" key="3">
    <source>
        <dbReference type="Proteomes" id="UP000198859"/>
    </source>
</evidence>
<name>A0A1H1RS72_9ACTN</name>
<reference evidence="3" key="1">
    <citation type="submission" date="2016-10" db="EMBL/GenBank/DDBJ databases">
        <authorList>
            <person name="Varghese N."/>
            <person name="Submissions S."/>
        </authorList>
    </citation>
    <scope>NUCLEOTIDE SEQUENCE [LARGE SCALE GENOMIC DNA]</scope>
    <source>
        <strain evidence="3">DSM 22127</strain>
    </source>
</reference>
<dbReference type="EMBL" id="LT629757">
    <property type="protein sequence ID" value="SDS38585.1"/>
    <property type="molecule type" value="Genomic_DNA"/>
</dbReference>
<evidence type="ECO:0000256" key="1">
    <source>
        <dbReference type="SAM" id="MobiDB-lite"/>
    </source>
</evidence>
<protein>
    <submittedName>
        <fullName evidence="2">Uncharacterized protein</fullName>
    </submittedName>
</protein>
<dbReference type="Proteomes" id="UP000198859">
    <property type="component" value="Chromosome I"/>
</dbReference>